<dbReference type="InterPro" id="IPR000515">
    <property type="entry name" value="MetI-like"/>
</dbReference>
<proteinExistence type="inferred from homology"/>
<evidence type="ECO:0000256" key="2">
    <source>
        <dbReference type="ARBA" id="ARBA00022448"/>
    </source>
</evidence>
<evidence type="ECO:0000256" key="3">
    <source>
        <dbReference type="ARBA" id="ARBA00022692"/>
    </source>
</evidence>
<reference evidence="9" key="1">
    <citation type="journal article" date="2019" name="Int. J. Syst. Evol. Microbiol.">
        <title>The Global Catalogue of Microorganisms (GCM) 10K type strain sequencing project: providing services to taxonomists for standard genome sequencing and annotation.</title>
        <authorList>
            <consortium name="The Broad Institute Genomics Platform"/>
            <consortium name="The Broad Institute Genome Sequencing Center for Infectious Disease"/>
            <person name="Wu L."/>
            <person name="Ma J."/>
        </authorList>
    </citation>
    <scope>NUCLEOTIDE SEQUENCE [LARGE SCALE GENOMIC DNA]</scope>
    <source>
        <strain evidence="9">CCUG 49339</strain>
    </source>
</reference>
<evidence type="ECO:0000256" key="5">
    <source>
        <dbReference type="ARBA" id="ARBA00023136"/>
    </source>
</evidence>
<dbReference type="RefSeq" id="WP_377929989.1">
    <property type="nucleotide sequence ID" value="NZ_JBHUEM010000046.1"/>
</dbReference>
<gene>
    <name evidence="8" type="ORF">ACFSCX_19820</name>
</gene>
<feature type="transmembrane region" description="Helical" evidence="6">
    <location>
        <begin position="213"/>
        <end position="238"/>
    </location>
</feature>
<comment type="caution">
    <text evidence="8">The sequence shown here is derived from an EMBL/GenBank/DDBJ whole genome shotgun (WGS) entry which is preliminary data.</text>
</comment>
<dbReference type="Gene3D" id="1.10.3720.10">
    <property type="entry name" value="MetI-like"/>
    <property type="match status" value="1"/>
</dbReference>
<organism evidence="8 9">
    <name type="scientific">Bacillus salitolerans</name>
    <dbReference type="NCBI Taxonomy" id="1437434"/>
    <lineage>
        <taxon>Bacteria</taxon>
        <taxon>Bacillati</taxon>
        <taxon>Bacillota</taxon>
        <taxon>Bacilli</taxon>
        <taxon>Bacillales</taxon>
        <taxon>Bacillaceae</taxon>
        <taxon>Bacillus</taxon>
    </lineage>
</organism>
<accession>A0ABW4LUC8</accession>
<comment type="subcellular location">
    <subcellularLocation>
        <location evidence="6">Cell membrane</location>
        <topology evidence="6">Multi-pass membrane protein</topology>
    </subcellularLocation>
    <subcellularLocation>
        <location evidence="1">Membrane</location>
        <topology evidence="1">Multi-pass membrane protein</topology>
    </subcellularLocation>
</comment>
<dbReference type="InterPro" id="IPR035906">
    <property type="entry name" value="MetI-like_sf"/>
</dbReference>
<feature type="domain" description="ABC transmembrane type-1" evidence="7">
    <location>
        <begin position="83"/>
        <end position="297"/>
    </location>
</feature>
<evidence type="ECO:0000256" key="1">
    <source>
        <dbReference type="ARBA" id="ARBA00004141"/>
    </source>
</evidence>
<keyword evidence="3 6" id="KW-0812">Transmembrane</keyword>
<dbReference type="PANTHER" id="PTHR43839">
    <property type="entry name" value="OPPC IN A BINDING PROTEIN-DEPENDENT TRANSPORT SYSTEM"/>
    <property type="match status" value="1"/>
</dbReference>
<evidence type="ECO:0000256" key="4">
    <source>
        <dbReference type="ARBA" id="ARBA00022989"/>
    </source>
</evidence>
<dbReference type="EMBL" id="JBHUEM010000046">
    <property type="protein sequence ID" value="MFD1738769.1"/>
    <property type="molecule type" value="Genomic_DNA"/>
</dbReference>
<keyword evidence="9" id="KW-1185">Reference proteome</keyword>
<keyword evidence="4 6" id="KW-1133">Transmembrane helix</keyword>
<feature type="transmembrane region" description="Helical" evidence="6">
    <location>
        <begin position="282"/>
        <end position="302"/>
    </location>
</feature>
<name>A0ABW4LUC8_9BACI</name>
<feature type="transmembrane region" description="Helical" evidence="6">
    <location>
        <begin position="85"/>
        <end position="111"/>
    </location>
</feature>
<keyword evidence="2 6" id="KW-0813">Transport</keyword>
<comment type="similarity">
    <text evidence="6">Belongs to the binding-protein-dependent transport system permease family.</text>
</comment>
<dbReference type="PANTHER" id="PTHR43839:SF3">
    <property type="entry name" value="OLIGOPEPTIDE ABC TRANSPORTER, PERMEASE PROTEIN"/>
    <property type="match status" value="1"/>
</dbReference>
<feature type="transmembrane region" description="Helical" evidence="6">
    <location>
        <begin position="12"/>
        <end position="33"/>
    </location>
</feature>
<dbReference type="PROSITE" id="PS50928">
    <property type="entry name" value="ABC_TM1"/>
    <property type="match status" value="1"/>
</dbReference>
<keyword evidence="5 6" id="KW-0472">Membrane</keyword>
<evidence type="ECO:0000256" key="6">
    <source>
        <dbReference type="RuleBase" id="RU363032"/>
    </source>
</evidence>
<feature type="transmembrane region" description="Helical" evidence="6">
    <location>
        <begin position="131"/>
        <end position="149"/>
    </location>
</feature>
<evidence type="ECO:0000313" key="8">
    <source>
        <dbReference type="EMBL" id="MFD1738769.1"/>
    </source>
</evidence>
<protein>
    <submittedName>
        <fullName evidence="8">ABC transporter permease subunit</fullName>
    </submittedName>
</protein>
<sequence length="346" mass="39021">MKIGKQLIHHNLFMIGITILLFFLVASFLYSTILEKILPAPYKYLHNEKGDIMAQAPFQPSLEFPFGTDIVGNSLFYMVIDGAKYTILLCVLIGIARVILGLLFGFLLMLLPIRIKSMVKGFFDGLHFIPLSLYTFILIVPVFLFSWSFGEKSTIYAPLLVITLLSTPILAVYLADEIGQIYQKEFIKNAKIMGGSWWHIFNKHVRPFFFPKLIIVLLQQVGQVLVIFAHLGILGIFIGGGDRKEVGADIKTETPIFEVFSATNEWGGLIAKYFPIFFIRPYFVLIPVACVALTILALNFIVEGLKNVLIDENPKEVSFSKNVKKKGKSNTLKEPFTMLNKVKDLS</sequence>
<feature type="transmembrane region" description="Helical" evidence="6">
    <location>
        <begin position="155"/>
        <end position="175"/>
    </location>
</feature>
<dbReference type="Pfam" id="PF00528">
    <property type="entry name" value="BPD_transp_1"/>
    <property type="match status" value="1"/>
</dbReference>
<evidence type="ECO:0000259" key="7">
    <source>
        <dbReference type="PROSITE" id="PS50928"/>
    </source>
</evidence>
<evidence type="ECO:0000313" key="9">
    <source>
        <dbReference type="Proteomes" id="UP001597214"/>
    </source>
</evidence>
<dbReference type="SUPFAM" id="SSF161098">
    <property type="entry name" value="MetI-like"/>
    <property type="match status" value="1"/>
</dbReference>
<dbReference type="Proteomes" id="UP001597214">
    <property type="component" value="Unassembled WGS sequence"/>
</dbReference>